<proteinExistence type="predicted"/>
<dbReference type="Proteomes" id="UP001256547">
    <property type="component" value="Unassembled WGS sequence"/>
</dbReference>
<gene>
    <name evidence="1" type="ORF">P7D39_10465</name>
</gene>
<keyword evidence="2" id="KW-1185">Reference proteome</keyword>
<comment type="caution">
    <text evidence="1">The sequence shown here is derived from an EMBL/GenBank/DDBJ whole genome shotgun (WGS) entry which is preliminary data.</text>
</comment>
<protein>
    <submittedName>
        <fullName evidence="1">Uncharacterized protein</fullName>
    </submittedName>
</protein>
<accession>A0ABU3ESW9</accession>
<evidence type="ECO:0000313" key="2">
    <source>
        <dbReference type="Proteomes" id="UP001256547"/>
    </source>
</evidence>
<sequence length="66" mass="7615">MRSIYQVTFKKDDSELTWVKAVVATSEEDAKEVFAEENQFEEIKGVRILGNVVDELMDDEIGFENE</sequence>
<evidence type="ECO:0000313" key="1">
    <source>
        <dbReference type="EMBL" id="MDT2597423.1"/>
    </source>
</evidence>
<dbReference type="EMBL" id="JARPYR010000021">
    <property type="protein sequence ID" value="MDT2597423.1"/>
    <property type="molecule type" value="Genomic_DNA"/>
</dbReference>
<organism evidence="1 2">
    <name type="scientific">Enterococcus dongliensis</name>
    <dbReference type="NCBI Taxonomy" id="2559925"/>
    <lineage>
        <taxon>Bacteria</taxon>
        <taxon>Bacillati</taxon>
        <taxon>Bacillota</taxon>
        <taxon>Bacilli</taxon>
        <taxon>Lactobacillales</taxon>
        <taxon>Enterococcaceae</taxon>
        <taxon>Enterococcus</taxon>
    </lineage>
</organism>
<name>A0ABU3ESW9_9ENTE</name>
<dbReference type="RefSeq" id="WP_311924847.1">
    <property type="nucleotide sequence ID" value="NZ_JARPYR010000021.1"/>
</dbReference>
<reference evidence="1 2" key="1">
    <citation type="submission" date="2023-03" db="EMBL/GenBank/DDBJ databases">
        <authorList>
            <person name="Shen W."/>
            <person name="Cai J."/>
        </authorList>
    </citation>
    <scope>NUCLEOTIDE SEQUENCE [LARGE SCALE GENOMIC DNA]</scope>
    <source>
        <strain evidence="1 2">P72-2</strain>
    </source>
</reference>